<evidence type="ECO:0000313" key="7">
    <source>
        <dbReference type="EMBL" id="MDS0282899.1"/>
    </source>
</evidence>
<evidence type="ECO:0000256" key="4">
    <source>
        <dbReference type="ARBA" id="ARBA00023136"/>
    </source>
</evidence>
<reference evidence="7 8" key="1">
    <citation type="submission" date="2022-06" db="EMBL/GenBank/DDBJ databases">
        <title>Halomicroarcula sp. a new haloarchaeum isolate from saline soil.</title>
        <authorList>
            <person name="Strakova D."/>
            <person name="Galisteo C."/>
            <person name="Sanchez-Porro C."/>
            <person name="Ventosa A."/>
        </authorList>
    </citation>
    <scope>NUCLEOTIDE SEQUENCE [LARGE SCALE GENOMIC DNA]</scope>
    <source>
        <strain evidence="7 8">S3CR25-11</strain>
    </source>
</reference>
<comment type="caution">
    <text evidence="7">The sequence shown here is derived from an EMBL/GenBank/DDBJ whole genome shotgun (WGS) entry which is preliminary data.</text>
</comment>
<feature type="transmembrane region" description="Helical" evidence="5">
    <location>
        <begin position="182"/>
        <end position="200"/>
    </location>
</feature>
<keyword evidence="2 5" id="KW-0812">Transmembrane</keyword>
<evidence type="ECO:0000256" key="1">
    <source>
        <dbReference type="ARBA" id="ARBA00004141"/>
    </source>
</evidence>
<proteinExistence type="predicted"/>
<evidence type="ECO:0000259" key="6">
    <source>
        <dbReference type="Pfam" id="PF01699"/>
    </source>
</evidence>
<feature type="transmembrane region" description="Helical" evidence="5">
    <location>
        <begin position="6"/>
        <end position="28"/>
    </location>
</feature>
<evidence type="ECO:0000313" key="8">
    <source>
        <dbReference type="Proteomes" id="UP001268864"/>
    </source>
</evidence>
<feature type="transmembrane region" description="Helical" evidence="5">
    <location>
        <begin position="330"/>
        <end position="348"/>
    </location>
</feature>
<dbReference type="Gene3D" id="1.20.1420.30">
    <property type="entry name" value="NCX, central ion-binding region"/>
    <property type="match status" value="1"/>
</dbReference>
<feature type="transmembrane region" description="Helical" evidence="5">
    <location>
        <begin position="277"/>
        <end position="297"/>
    </location>
</feature>
<feature type="transmembrane region" description="Helical" evidence="5">
    <location>
        <begin position="144"/>
        <end position="161"/>
    </location>
</feature>
<dbReference type="Proteomes" id="UP001268864">
    <property type="component" value="Unassembled WGS sequence"/>
</dbReference>
<feature type="transmembrane region" description="Helical" evidence="5">
    <location>
        <begin position="92"/>
        <end position="112"/>
    </location>
</feature>
<keyword evidence="8" id="KW-1185">Reference proteome</keyword>
<name>A0ABU2FQ67_9EURY</name>
<dbReference type="RefSeq" id="WP_310900738.1">
    <property type="nucleotide sequence ID" value="NZ_JAMQOS010000004.1"/>
</dbReference>
<evidence type="ECO:0000256" key="3">
    <source>
        <dbReference type="ARBA" id="ARBA00022989"/>
    </source>
</evidence>
<feature type="transmembrane region" description="Helical" evidence="5">
    <location>
        <begin position="250"/>
        <end position="271"/>
    </location>
</feature>
<dbReference type="InterPro" id="IPR004481">
    <property type="entry name" value="K/Na/Ca-exchanger"/>
</dbReference>
<keyword evidence="4 5" id="KW-0472">Membrane</keyword>
<feature type="domain" description="Sodium/calcium exchanger membrane region" evidence="6">
    <location>
        <begin position="14"/>
        <end position="159"/>
    </location>
</feature>
<accession>A0ABU2FQ67</accession>
<dbReference type="Pfam" id="PF01699">
    <property type="entry name" value="Na_Ca_ex"/>
    <property type="match status" value="2"/>
</dbReference>
<feature type="transmembrane region" description="Helical" evidence="5">
    <location>
        <begin position="212"/>
        <end position="238"/>
    </location>
</feature>
<evidence type="ECO:0000256" key="5">
    <source>
        <dbReference type="SAM" id="Phobius"/>
    </source>
</evidence>
<dbReference type="PANTHER" id="PTHR10846:SF8">
    <property type="entry name" value="INNER MEMBRANE PROTEIN YRBG"/>
    <property type="match status" value="1"/>
</dbReference>
<dbReference type="EMBL" id="JAMQOS010000004">
    <property type="protein sequence ID" value="MDS0282899.1"/>
    <property type="molecule type" value="Genomic_DNA"/>
</dbReference>
<gene>
    <name evidence="7" type="ORF">NDI86_12260</name>
</gene>
<evidence type="ECO:0000256" key="2">
    <source>
        <dbReference type="ARBA" id="ARBA00022692"/>
    </source>
</evidence>
<protein>
    <recommendedName>
        <fullName evidence="6">Sodium/calcium exchanger membrane region domain-containing protein</fullName>
    </recommendedName>
</protein>
<dbReference type="InterPro" id="IPR004837">
    <property type="entry name" value="NaCa_Exmemb"/>
</dbReference>
<feature type="domain" description="Sodium/calcium exchanger membrane region" evidence="6">
    <location>
        <begin position="183"/>
        <end position="350"/>
    </location>
</feature>
<keyword evidence="3 5" id="KW-1133">Transmembrane helix</keyword>
<organism evidence="7 8">
    <name type="scientific">Haloarcula onubensis</name>
    <dbReference type="NCBI Taxonomy" id="2950539"/>
    <lineage>
        <taxon>Archaea</taxon>
        <taxon>Methanobacteriati</taxon>
        <taxon>Methanobacteriota</taxon>
        <taxon>Stenosarchaea group</taxon>
        <taxon>Halobacteria</taxon>
        <taxon>Halobacteriales</taxon>
        <taxon>Haloarculaceae</taxon>
        <taxon>Haloarcula</taxon>
    </lineage>
</organism>
<sequence>MSLSPVVAQSAIGLGSAACLLLAAQLVVRKAVRLAKFYGLSEAVLGLTVVSLGTSLPEIASHVVASGQILLGVGDPRVLSATVLGANIGSDVVQQTLVLGIVVIAVGGFQFSPAFLRRGYAPMIGTTLLTLLLAWDGLLSRLDGVVLLSVFAAYTYYLFTTRSEILQAQGPGRPSERPRRDLLVALVALAVVVLSAHVLFQAVDVVVGRTGLAGSMVGVVVLGVGAASPELTTALVGLREGAEGLSLGTLIGSNITNPLLGIGLGSLLSTYHVPAPLVYWDLPVETATAALLLTYLLTKDDVGRCVAELSGRLRLDSVRTRFLAVEERRLGRVGAALLIALYFLYLYVRLTRFGEDFPGGAAAVFV</sequence>
<dbReference type="PANTHER" id="PTHR10846">
    <property type="entry name" value="SODIUM/POTASSIUM/CALCIUM EXCHANGER"/>
    <property type="match status" value="1"/>
</dbReference>
<comment type="subcellular location">
    <subcellularLocation>
        <location evidence="1">Membrane</location>
        <topology evidence="1">Multi-pass membrane protein</topology>
    </subcellularLocation>
</comment>
<dbReference type="InterPro" id="IPR044880">
    <property type="entry name" value="NCX_ion-bd_dom_sf"/>
</dbReference>